<dbReference type="RefSeq" id="WP_236550046.1">
    <property type="nucleotide sequence ID" value="NZ_LR732312.1"/>
</dbReference>
<evidence type="ECO:0000256" key="7">
    <source>
        <dbReference type="SAM" id="Phobius"/>
    </source>
</evidence>
<dbReference type="AlphaFoldDB" id="A0A653IEN7"/>
<dbReference type="GO" id="GO:0005886">
    <property type="term" value="C:plasma membrane"/>
    <property type="evidence" value="ECO:0007669"/>
    <property type="project" value="UniProtKB-SubCell"/>
</dbReference>
<evidence type="ECO:0000256" key="3">
    <source>
        <dbReference type="ARBA" id="ARBA00022475"/>
    </source>
</evidence>
<evidence type="ECO:0000256" key="4">
    <source>
        <dbReference type="ARBA" id="ARBA00022692"/>
    </source>
</evidence>
<dbReference type="InterPro" id="IPR022324">
    <property type="entry name" value="Bacilysin_exporter_BacE_put"/>
</dbReference>
<dbReference type="InterPro" id="IPR011701">
    <property type="entry name" value="MFS"/>
</dbReference>
<feature type="domain" description="Major facilitator superfamily (MFS) profile" evidence="8">
    <location>
        <begin position="1"/>
        <end position="401"/>
    </location>
</feature>
<feature type="transmembrane region" description="Helical" evidence="7">
    <location>
        <begin position="101"/>
        <end position="120"/>
    </location>
</feature>
<feature type="transmembrane region" description="Helical" evidence="7">
    <location>
        <begin position="343"/>
        <end position="365"/>
    </location>
</feature>
<evidence type="ECO:0000256" key="6">
    <source>
        <dbReference type="ARBA" id="ARBA00023136"/>
    </source>
</evidence>
<feature type="transmembrane region" description="Helical" evidence="7">
    <location>
        <begin position="255"/>
        <end position="273"/>
    </location>
</feature>
<feature type="transmembrane region" description="Helical" evidence="7">
    <location>
        <begin position="45"/>
        <end position="66"/>
    </location>
</feature>
<feature type="transmembrane region" description="Helical" evidence="7">
    <location>
        <begin position="280"/>
        <end position="300"/>
    </location>
</feature>
<sequence length="412" mass="44693">MLVEGADRIRPRPYALLAALGISQFGDFIYLVAINVYLYQLTGSATAVAGLWIIGPVAALFTKFWAGSLIDRVDVRRWLIGTDFIRALLVALIPFLSTLPFIYLTLFALAVVKAFFEPAATTYLTQLVPDTGRKTFNAYRGLITSSAFLIGPALAGLLLLVATTDVAIWINAGSFIVSAILLAFLPSIPRPPDVEKLRFTDVAADWRTVVRFSRSNRFIIAVYVIGLLTMSLALAMDAQEVVFLQTVVGLSATDYGLLISITGIGSVLGGLTVARFSRHLSLKTLLVSGYLFVALGYLIYATATSFLLVATGFILLGFFNAFSGTGFMTFYQNNVPDELMGRVTSLYGLGQSMLHIVLILLVGFTGDLFPLRFTVLTAACLLVGLSLLQSIAVLLPGKQLYFKEDLPAKHIS</sequence>
<keyword evidence="5 7" id="KW-1133">Transmembrane helix</keyword>
<dbReference type="PRINTS" id="PR01988">
    <property type="entry name" value="EXPORTERBACE"/>
</dbReference>
<dbReference type="PANTHER" id="PTHR43266:SF2">
    <property type="entry name" value="MAJOR FACILITATOR SUPERFAMILY (MFS) PROFILE DOMAIN-CONTAINING PROTEIN"/>
    <property type="match status" value="1"/>
</dbReference>
<evidence type="ECO:0000256" key="1">
    <source>
        <dbReference type="ARBA" id="ARBA00004651"/>
    </source>
</evidence>
<protein>
    <submittedName>
        <fullName evidence="9">MFS transporter</fullName>
    </submittedName>
</protein>
<dbReference type="InterPro" id="IPR036259">
    <property type="entry name" value="MFS_trans_sf"/>
</dbReference>
<keyword evidence="2" id="KW-0813">Transport</keyword>
<accession>A0A653IEN7</accession>
<gene>
    <name evidence="9" type="ORF">EXIGUO9Y_330084</name>
</gene>
<feature type="transmembrane region" description="Helical" evidence="7">
    <location>
        <begin position="306"/>
        <end position="331"/>
    </location>
</feature>
<dbReference type="SUPFAM" id="SSF103473">
    <property type="entry name" value="MFS general substrate transporter"/>
    <property type="match status" value="1"/>
</dbReference>
<dbReference type="InterPro" id="IPR020846">
    <property type="entry name" value="MFS_dom"/>
</dbReference>
<dbReference type="GO" id="GO:0022857">
    <property type="term" value="F:transmembrane transporter activity"/>
    <property type="evidence" value="ECO:0007669"/>
    <property type="project" value="InterPro"/>
</dbReference>
<organism evidence="9 10">
    <name type="scientific">Exiguobacterium oxidotolerans</name>
    <dbReference type="NCBI Taxonomy" id="223958"/>
    <lineage>
        <taxon>Bacteria</taxon>
        <taxon>Bacillati</taxon>
        <taxon>Bacillota</taxon>
        <taxon>Bacilli</taxon>
        <taxon>Bacillales</taxon>
        <taxon>Bacillales Family XII. Incertae Sedis</taxon>
        <taxon>Exiguobacterium</taxon>
    </lineage>
</organism>
<keyword evidence="4 7" id="KW-0812">Transmembrane</keyword>
<feature type="transmembrane region" description="Helical" evidence="7">
    <location>
        <begin position="218"/>
        <end position="235"/>
    </location>
</feature>
<evidence type="ECO:0000256" key="2">
    <source>
        <dbReference type="ARBA" id="ARBA00022448"/>
    </source>
</evidence>
<dbReference type="Proteomes" id="UP000439752">
    <property type="component" value="Unassembled WGS sequence"/>
</dbReference>
<feature type="transmembrane region" description="Helical" evidence="7">
    <location>
        <begin position="141"/>
        <end position="162"/>
    </location>
</feature>
<evidence type="ECO:0000313" key="10">
    <source>
        <dbReference type="Proteomes" id="UP000439752"/>
    </source>
</evidence>
<feature type="transmembrane region" description="Helical" evidence="7">
    <location>
        <begin position="14"/>
        <end position="39"/>
    </location>
</feature>
<keyword evidence="6 7" id="KW-0472">Membrane</keyword>
<keyword evidence="10" id="KW-1185">Reference proteome</keyword>
<dbReference type="PROSITE" id="PS50850">
    <property type="entry name" value="MFS"/>
    <property type="match status" value="1"/>
</dbReference>
<keyword evidence="3" id="KW-1003">Cell membrane</keyword>
<dbReference type="CDD" id="cd06173">
    <property type="entry name" value="MFS_MefA_like"/>
    <property type="match status" value="1"/>
</dbReference>
<evidence type="ECO:0000313" key="9">
    <source>
        <dbReference type="EMBL" id="VWX37660.1"/>
    </source>
</evidence>
<feature type="transmembrane region" description="Helical" evidence="7">
    <location>
        <begin position="371"/>
        <end position="395"/>
    </location>
</feature>
<evidence type="ECO:0000259" key="8">
    <source>
        <dbReference type="PROSITE" id="PS50850"/>
    </source>
</evidence>
<feature type="transmembrane region" description="Helical" evidence="7">
    <location>
        <begin position="168"/>
        <end position="188"/>
    </location>
</feature>
<dbReference type="Gene3D" id="1.20.1250.20">
    <property type="entry name" value="MFS general substrate transporter like domains"/>
    <property type="match status" value="1"/>
</dbReference>
<proteinExistence type="predicted"/>
<dbReference type="Pfam" id="PF07690">
    <property type="entry name" value="MFS_1"/>
    <property type="match status" value="1"/>
</dbReference>
<dbReference type="EMBL" id="CABWKQ010000027">
    <property type="protein sequence ID" value="VWX37660.1"/>
    <property type="molecule type" value="Genomic_DNA"/>
</dbReference>
<evidence type="ECO:0000256" key="5">
    <source>
        <dbReference type="ARBA" id="ARBA00022989"/>
    </source>
</evidence>
<dbReference type="PANTHER" id="PTHR43266">
    <property type="entry name" value="MACROLIDE-EFFLUX PROTEIN"/>
    <property type="match status" value="1"/>
</dbReference>
<reference evidence="9 10" key="1">
    <citation type="submission" date="2019-10" db="EMBL/GenBank/DDBJ databases">
        <authorList>
            <person name="Karimi E."/>
        </authorList>
    </citation>
    <scope>NUCLEOTIDE SEQUENCE [LARGE SCALE GENOMIC DNA]</scope>
    <source>
        <strain evidence="9">Exiguobacterium sp. 9Y</strain>
    </source>
</reference>
<comment type="subcellular location">
    <subcellularLocation>
        <location evidence="1">Cell membrane</location>
        <topology evidence="1">Multi-pass membrane protein</topology>
    </subcellularLocation>
</comment>
<name>A0A653IEN7_9BACL</name>